<gene>
    <name evidence="4" type="ORF">ENI35_05665</name>
</gene>
<name>A0A7C2A8W0_DESA2</name>
<dbReference type="CDD" id="cd10170">
    <property type="entry name" value="ASKHA_NBD_HSP70"/>
    <property type="match status" value="1"/>
</dbReference>
<reference evidence="4" key="1">
    <citation type="journal article" date="2020" name="mSystems">
        <title>Genome- and Community-Level Interaction Insights into Carbon Utilization and Element Cycling Functions of Hydrothermarchaeota in Hydrothermal Sediment.</title>
        <authorList>
            <person name="Zhou Z."/>
            <person name="Liu Y."/>
            <person name="Xu W."/>
            <person name="Pan J."/>
            <person name="Luo Z.H."/>
            <person name="Li M."/>
        </authorList>
    </citation>
    <scope>NUCLEOTIDE SEQUENCE [LARGE SCALE GENOMIC DNA]</scope>
    <source>
        <strain evidence="4">HyVt-389</strain>
    </source>
</reference>
<keyword evidence="1" id="KW-0547">Nucleotide-binding</keyword>
<dbReference type="GO" id="GO:0005524">
    <property type="term" value="F:ATP binding"/>
    <property type="evidence" value="ECO:0007669"/>
    <property type="project" value="UniProtKB-KW"/>
</dbReference>
<evidence type="ECO:0000256" key="1">
    <source>
        <dbReference type="ARBA" id="ARBA00022741"/>
    </source>
</evidence>
<protein>
    <submittedName>
        <fullName evidence="4">Uncharacterized protein</fullName>
    </submittedName>
</protein>
<dbReference type="EMBL" id="DRIH01000198">
    <property type="protein sequence ID" value="HEC68275.1"/>
    <property type="molecule type" value="Genomic_DNA"/>
</dbReference>
<keyword evidence="3" id="KW-0812">Transmembrane</keyword>
<dbReference type="GO" id="GO:0140662">
    <property type="term" value="F:ATP-dependent protein folding chaperone"/>
    <property type="evidence" value="ECO:0007669"/>
    <property type="project" value="InterPro"/>
</dbReference>
<keyword evidence="2" id="KW-0067">ATP-binding</keyword>
<accession>A0A7C2A8W0</accession>
<dbReference type="Gene3D" id="3.90.640.10">
    <property type="entry name" value="Actin, Chain A, domain 4"/>
    <property type="match status" value="1"/>
</dbReference>
<evidence type="ECO:0000256" key="3">
    <source>
        <dbReference type="SAM" id="Phobius"/>
    </source>
</evidence>
<dbReference type="Proteomes" id="UP000885738">
    <property type="component" value="Unassembled WGS sequence"/>
</dbReference>
<dbReference type="InterPro" id="IPR043129">
    <property type="entry name" value="ATPase_NBD"/>
</dbReference>
<organism evidence="4">
    <name type="scientific">Desulfofervidus auxilii</name>
    <dbReference type="NCBI Taxonomy" id="1621989"/>
    <lineage>
        <taxon>Bacteria</taxon>
        <taxon>Pseudomonadati</taxon>
        <taxon>Thermodesulfobacteriota</taxon>
        <taxon>Candidatus Desulfofervidia</taxon>
        <taxon>Candidatus Desulfofervidales</taxon>
        <taxon>Candidatus Desulfofervidaceae</taxon>
        <taxon>Candidatus Desulfofervidus</taxon>
    </lineage>
</organism>
<proteinExistence type="predicted"/>
<dbReference type="PANTHER" id="PTHR42749:SF1">
    <property type="entry name" value="CELL SHAPE-DETERMINING PROTEIN MREB"/>
    <property type="match status" value="1"/>
</dbReference>
<evidence type="ECO:0000256" key="2">
    <source>
        <dbReference type="ARBA" id="ARBA00022840"/>
    </source>
</evidence>
<dbReference type="AlphaFoldDB" id="A0A7C2A8W0"/>
<feature type="transmembrane region" description="Helical" evidence="3">
    <location>
        <begin position="544"/>
        <end position="568"/>
    </location>
</feature>
<dbReference type="InterPro" id="IPR013126">
    <property type="entry name" value="Hsp_70_fam"/>
</dbReference>
<dbReference type="Pfam" id="PF00012">
    <property type="entry name" value="HSP70"/>
    <property type="match status" value="1"/>
</dbReference>
<dbReference type="SUPFAM" id="SSF53067">
    <property type="entry name" value="Actin-like ATPase domain"/>
    <property type="match status" value="2"/>
</dbReference>
<dbReference type="Gene3D" id="3.30.420.40">
    <property type="match status" value="2"/>
</dbReference>
<sequence>MEKVLAIDFGTTHSYFTTCSKEETKPESVDFGKTIGIETVVLYRKGEMPLVGDLALEEYGMALPEERENYKISMQFKPEICTSEEAYKSTYDFLSGVLRIKDDLMTDISQVFIGVPCEASNEFREKIKKIAQGAGYGENIETKEEPKGALIYHIYNGDISAEEGLSGVLIIDFGGGTCDFAFMYNGEPQHSWGDMELGGRVFDDLFFQWFLEQNPKALKKIQEGHQEHFVLFYECREAKEHFSDIMAQTKREEKASALIRDYGTIRKMTWDDFLERANHYRPSPTFMKWMEMTKSNPKLYQKGAQKQTIDLIEWFKTALEEGIRQYGLQNKIHLVILAGGSSKWVWVKDVVFEVLGHNVKVIQSNRPYAVISEGLSVLPALQKRHMEVQRKVKKEMPVFLDQELMPLIKEEFDEFNSDIARSISTKLYHKIYPDFQKFINEKSSIASLKETLACSIKEFEPELKRMLREKTLFFKEALSAKINDKIRNWFSRYKLFLPKQEIIVSEPSNLNAIEAVDPSLDILGWISAALMATITASICGGSGMALIASGPIGLFIGAVLGGIAGLIMKQFSKELGIKDLQKWLTEKTGFEEIDLSPWVKKVIFSKSKVSKLQEDIEDYLKEEITKKLKEEQKRIKEGFEQHINKAIDALSEINQI</sequence>
<keyword evidence="3" id="KW-1133">Transmembrane helix</keyword>
<keyword evidence="3" id="KW-0472">Membrane</keyword>
<dbReference type="PANTHER" id="PTHR42749">
    <property type="entry name" value="CELL SHAPE-DETERMINING PROTEIN MREB"/>
    <property type="match status" value="1"/>
</dbReference>
<comment type="caution">
    <text evidence="4">The sequence shown here is derived from an EMBL/GenBank/DDBJ whole genome shotgun (WGS) entry which is preliminary data.</text>
</comment>
<evidence type="ECO:0000313" key="4">
    <source>
        <dbReference type="EMBL" id="HEC68275.1"/>
    </source>
</evidence>